<reference evidence="2 3" key="1">
    <citation type="submission" date="2023-08" db="EMBL/GenBank/DDBJ databases">
        <title>Black Yeasts Isolated from many extreme environments.</title>
        <authorList>
            <person name="Coleine C."/>
            <person name="Stajich J.E."/>
            <person name="Selbmann L."/>
        </authorList>
    </citation>
    <scope>NUCLEOTIDE SEQUENCE [LARGE SCALE GENOMIC DNA]</scope>
    <source>
        <strain evidence="2 3">CCFEE 5386</strain>
    </source>
</reference>
<feature type="compositionally biased region" description="Polar residues" evidence="1">
    <location>
        <begin position="89"/>
        <end position="104"/>
    </location>
</feature>
<feature type="compositionally biased region" description="Basic and acidic residues" evidence="1">
    <location>
        <begin position="66"/>
        <end position="88"/>
    </location>
</feature>
<feature type="compositionally biased region" description="Acidic residues" evidence="1">
    <location>
        <begin position="112"/>
        <end position="121"/>
    </location>
</feature>
<comment type="caution">
    <text evidence="2">The sequence shown here is derived from an EMBL/GenBank/DDBJ whole genome shotgun (WGS) entry which is preliminary data.</text>
</comment>
<dbReference type="EMBL" id="JAVRRR010001228">
    <property type="protein sequence ID" value="KAK5139352.1"/>
    <property type="molecule type" value="Genomic_DNA"/>
</dbReference>
<name>A0ABR0KVZ7_9PEZI</name>
<feature type="non-terminal residue" evidence="2">
    <location>
        <position position="1"/>
    </location>
</feature>
<gene>
    <name evidence="2" type="ORF">LTR32_007471</name>
</gene>
<organism evidence="2 3">
    <name type="scientific">Rachicladosporium monterosium</name>
    <dbReference type="NCBI Taxonomy" id="1507873"/>
    <lineage>
        <taxon>Eukaryota</taxon>
        <taxon>Fungi</taxon>
        <taxon>Dikarya</taxon>
        <taxon>Ascomycota</taxon>
        <taxon>Pezizomycotina</taxon>
        <taxon>Dothideomycetes</taxon>
        <taxon>Dothideomycetidae</taxon>
        <taxon>Cladosporiales</taxon>
        <taxon>Cladosporiaceae</taxon>
        <taxon>Rachicladosporium</taxon>
    </lineage>
</organism>
<proteinExistence type="predicted"/>
<evidence type="ECO:0000256" key="1">
    <source>
        <dbReference type="SAM" id="MobiDB-lite"/>
    </source>
</evidence>
<keyword evidence="3" id="KW-1185">Reference proteome</keyword>
<sequence length="440" mass="46341">LFRKPGLGPIVARSIYRKVSARSHRNSARTCVQKLDCCRQRLHSAGEISNDMSSRSSITDDPSQDSESRPDAEQDSIPAHETDAEDSHGSSTIVVSYTRSSTHGGNAYGDSDSSDSEEPDSDVASTQGRPMRLRSAGLPPTEAPSNVTRRLRSAGPPPLNATSSATMRLRSADPPPLYGSSDAAMSFRSGGPLLSIGALNELRRRRRSAGPPPPDAASSAVRRMRSAGVPPPNASSNAGESSLSDQDQVPVMRLNTRAAESTARQASSARSRRAGKAPVSRRVSGRVVIPDSESDNELSERSATPPTPEPPRILGRAVRKSRVSRSKSDSELSDLSATPSTPELPEGAGQANDKAATSNSDSDSDTELSDRSATPPRPSVACTCTTACTCATHAYFSEGFAASAMHFGSAALNEMADRQPVSALRETLGKGVDGSKERGD</sequence>
<feature type="compositionally biased region" description="Low complexity" evidence="1">
    <location>
        <begin position="257"/>
        <end position="269"/>
    </location>
</feature>
<feature type="compositionally biased region" description="Polar residues" evidence="1">
    <location>
        <begin position="50"/>
        <end position="61"/>
    </location>
</feature>
<accession>A0ABR0KVZ7</accession>
<dbReference type="Proteomes" id="UP001308179">
    <property type="component" value="Unassembled WGS sequence"/>
</dbReference>
<evidence type="ECO:0000313" key="3">
    <source>
        <dbReference type="Proteomes" id="UP001308179"/>
    </source>
</evidence>
<feature type="region of interest" description="Disordered" evidence="1">
    <location>
        <begin position="45"/>
        <end position="381"/>
    </location>
</feature>
<protein>
    <submittedName>
        <fullName evidence="2">Uncharacterized protein</fullName>
    </submittedName>
</protein>
<feature type="compositionally biased region" description="Polar residues" evidence="1">
    <location>
        <begin position="234"/>
        <end position="247"/>
    </location>
</feature>
<evidence type="ECO:0000313" key="2">
    <source>
        <dbReference type="EMBL" id="KAK5139352.1"/>
    </source>
</evidence>